<feature type="compositionally biased region" description="Pro residues" evidence="1">
    <location>
        <begin position="251"/>
        <end position="265"/>
    </location>
</feature>
<gene>
    <name evidence="2" type="ORF">ACFPCZ_20195</name>
</gene>
<dbReference type="Proteomes" id="UP001595858">
    <property type="component" value="Unassembled WGS sequence"/>
</dbReference>
<comment type="caution">
    <text evidence="2">The sequence shown here is derived from an EMBL/GenBank/DDBJ whole genome shotgun (WGS) entry which is preliminary data.</text>
</comment>
<organism evidence="2 3">
    <name type="scientific">Streptomonospora arabica</name>
    <dbReference type="NCBI Taxonomy" id="412417"/>
    <lineage>
        <taxon>Bacteria</taxon>
        <taxon>Bacillati</taxon>
        <taxon>Actinomycetota</taxon>
        <taxon>Actinomycetes</taxon>
        <taxon>Streptosporangiales</taxon>
        <taxon>Nocardiopsidaceae</taxon>
        <taxon>Streptomonospora</taxon>
    </lineage>
</organism>
<reference evidence="3" key="1">
    <citation type="journal article" date="2019" name="Int. J. Syst. Evol. Microbiol.">
        <title>The Global Catalogue of Microorganisms (GCM) 10K type strain sequencing project: providing services to taxonomists for standard genome sequencing and annotation.</title>
        <authorList>
            <consortium name="The Broad Institute Genomics Platform"/>
            <consortium name="The Broad Institute Genome Sequencing Center for Infectious Disease"/>
            <person name="Wu L."/>
            <person name="Ma J."/>
        </authorList>
    </citation>
    <scope>NUCLEOTIDE SEQUENCE [LARGE SCALE GENOMIC DNA]</scope>
    <source>
        <strain evidence="3">CGMCC 4.7304</strain>
    </source>
</reference>
<protein>
    <recommendedName>
        <fullName evidence="4">Htaa domain-containing protein</fullName>
    </recommendedName>
</protein>
<feature type="region of interest" description="Disordered" evidence="1">
    <location>
        <begin position="1"/>
        <end position="23"/>
    </location>
</feature>
<feature type="compositionally biased region" description="Pro residues" evidence="1">
    <location>
        <begin position="340"/>
        <end position="350"/>
    </location>
</feature>
<keyword evidence="3" id="KW-1185">Reference proteome</keyword>
<feature type="compositionally biased region" description="Low complexity" evidence="1">
    <location>
        <begin position="1"/>
        <end position="14"/>
    </location>
</feature>
<evidence type="ECO:0008006" key="4">
    <source>
        <dbReference type="Google" id="ProtNLM"/>
    </source>
</evidence>
<dbReference type="RefSeq" id="WP_344146764.1">
    <property type="nucleotide sequence ID" value="NZ_BAAAQI010000018.1"/>
</dbReference>
<feature type="region of interest" description="Disordered" evidence="1">
    <location>
        <begin position="393"/>
        <end position="428"/>
    </location>
</feature>
<feature type="compositionally biased region" description="Low complexity" evidence="1">
    <location>
        <begin position="288"/>
        <end position="307"/>
    </location>
</feature>
<name>A0ABV9SRN1_9ACTN</name>
<evidence type="ECO:0000256" key="1">
    <source>
        <dbReference type="SAM" id="MobiDB-lite"/>
    </source>
</evidence>
<feature type="region of interest" description="Disordered" evidence="1">
    <location>
        <begin position="247"/>
        <end position="375"/>
    </location>
</feature>
<sequence>MLAPGLPAAAEQAPPLAPGGAGRPEAGARIAYVDWCGQGAIGEVGTSGGAGSITSAHWGADPADVATDRHFPAEPDDAYSSVVYDSGRLTAAAGVTGVRFTPDCRPDTASAALPVAEAFGREALLVLESATSTAWWSAASGPDARISVRGLKILGQPADVSDGDYSKTFTAESGDGTITVAVSAERGVSRPAVPATPPSQDSRANRAAAWLSVRFEVARIDAEGDPVSAFDYGVRFVGAAVHVPAGGVPATEPPPDSATPSPEPDGAPAADDGPPATTGSGDGPDGPSPSAAPSRGAEAAPRAEPGSMAGSATGPPTASPDPTGSPGGDETEAPTQRDPAPGPTVEPPTAPGDETSADPGAGADQDDASGGRLPVAGGALAGLVATGLAALGGGGTAIYLGRGRKTGFDGDAGGGHRTSRKGSGDAWA</sequence>
<feature type="compositionally biased region" description="Low complexity" evidence="1">
    <location>
        <begin position="266"/>
        <end position="279"/>
    </location>
</feature>
<accession>A0ABV9SRN1</accession>
<evidence type="ECO:0000313" key="3">
    <source>
        <dbReference type="Proteomes" id="UP001595858"/>
    </source>
</evidence>
<proteinExistence type="predicted"/>
<evidence type="ECO:0000313" key="2">
    <source>
        <dbReference type="EMBL" id="MFC4868960.1"/>
    </source>
</evidence>
<feature type="compositionally biased region" description="Low complexity" evidence="1">
    <location>
        <begin position="357"/>
        <end position="375"/>
    </location>
</feature>
<dbReference type="EMBL" id="JBHSIY010000023">
    <property type="protein sequence ID" value="MFC4868960.1"/>
    <property type="molecule type" value="Genomic_DNA"/>
</dbReference>